<dbReference type="RefSeq" id="WP_123198675.1">
    <property type="nucleotide sequence ID" value="NZ_QICB01000008.1"/>
</dbReference>
<keyword evidence="3" id="KW-1185">Reference proteome</keyword>
<evidence type="ECO:0000313" key="2">
    <source>
        <dbReference type="EMBL" id="RNL18701.1"/>
    </source>
</evidence>
<gene>
    <name evidence="2" type="ORF">DMP07_08285</name>
</gene>
<evidence type="ECO:0000313" key="3">
    <source>
        <dbReference type="Proteomes" id="UP000267368"/>
    </source>
</evidence>
<feature type="compositionally biased region" description="Basic and acidic residues" evidence="1">
    <location>
        <begin position="64"/>
        <end position="74"/>
    </location>
</feature>
<feature type="compositionally biased region" description="Basic residues" evidence="1">
    <location>
        <begin position="126"/>
        <end position="140"/>
    </location>
</feature>
<feature type="region of interest" description="Disordered" evidence="1">
    <location>
        <begin position="64"/>
        <end position="140"/>
    </location>
</feature>
<organism evidence="2 3">
    <name type="scientific">Slackia faecicanis</name>
    <dbReference type="NCBI Taxonomy" id="255723"/>
    <lineage>
        <taxon>Bacteria</taxon>
        <taxon>Bacillati</taxon>
        <taxon>Actinomycetota</taxon>
        <taxon>Coriobacteriia</taxon>
        <taxon>Eggerthellales</taxon>
        <taxon>Eggerthellaceae</taxon>
        <taxon>Slackia</taxon>
    </lineage>
</organism>
<dbReference type="Proteomes" id="UP000267368">
    <property type="component" value="Unassembled WGS sequence"/>
</dbReference>
<dbReference type="PIRSF" id="PIRSF021328">
    <property type="entry name" value="UCP021328"/>
    <property type="match status" value="1"/>
</dbReference>
<dbReference type="OrthoDB" id="4570726at2"/>
<dbReference type="InterPro" id="IPR016787">
    <property type="entry name" value="UCP021328"/>
</dbReference>
<dbReference type="AlphaFoldDB" id="A0A3N0AEH5"/>
<accession>A0A3N0AEH5</accession>
<feature type="compositionally biased region" description="Low complexity" evidence="1">
    <location>
        <begin position="82"/>
        <end position="98"/>
    </location>
</feature>
<evidence type="ECO:0000256" key="1">
    <source>
        <dbReference type="SAM" id="MobiDB-lite"/>
    </source>
</evidence>
<dbReference type="Pfam" id="PF11208">
    <property type="entry name" value="DUF2992"/>
    <property type="match status" value="1"/>
</dbReference>
<protein>
    <submittedName>
        <fullName evidence="2">DUF2992 domain-containing protein</fullName>
    </submittedName>
</protein>
<name>A0A3N0AEH5_9ACTN</name>
<proteinExistence type="predicted"/>
<sequence length="140" mass="15728">MHREGPSSIFTIYFNGQFWVGTIERIEGSELSAAHVVFGAEPSNEQALQFVIEKWGELRFSPKVKTEQKKESGNPKRRQREAALAAAKATPSTKAQQAIAKMREQNKAAAQKESAAARREASAWKRSVRANKRKNKHRGH</sequence>
<comment type="caution">
    <text evidence="2">The sequence shown here is derived from an EMBL/GenBank/DDBJ whole genome shotgun (WGS) entry which is preliminary data.</text>
</comment>
<reference evidence="3" key="1">
    <citation type="submission" date="2018-05" db="EMBL/GenBank/DDBJ databases">
        <title>Genome Sequencing of selected type strains of the family Eggerthellaceae.</title>
        <authorList>
            <person name="Danylec N."/>
            <person name="Stoll D.A."/>
            <person name="Doetsch A."/>
            <person name="Huch M."/>
        </authorList>
    </citation>
    <scope>NUCLEOTIDE SEQUENCE [LARGE SCALE GENOMIC DNA]</scope>
    <source>
        <strain evidence="3">DSM 17537</strain>
    </source>
</reference>
<dbReference type="EMBL" id="QICB01000008">
    <property type="protein sequence ID" value="RNL18701.1"/>
    <property type="molecule type" value="Genomic_DNA"/>
</dbReference>